<gene>
    <name evidence="2" type="ORF">C0Z19_02265</name>
</gene>
<dbReference type="RefSeq" id="WP_102608127.1">
    <property type="nucleotide sequence ID" value="NZ_CADIKD010000006.1"/>
</dbReference>
<proteinExistence type="predicted"/>
<sequence>MSQFKNKAYQIEDFIALVREKRDRTVGYDRTYLYDVYGDDSDDGFRPGMTIYVGDTVQADDDGEEFYPAQVNDLGYSFLYSGENFQAVVDLAYRQKPTATIEEVVRCLNHYAQYDDFLDLH</sequence>
<keyword evidence="3" id="KW-1185">Reference proteome</keyword>
<dbReference type="EMBL" id="PNYB01000001">
    <property type="protein sequence ID" value="PMS28539.1"/>
    <property type="molecule type" value="Genomic_DNA"/>
</dbReference>
<evidence type="ECO:0000313" key="2">
    <source>
        <dbReference type="EMBL" id="PMS28539.1"/>
    </source>
</evidence>
<evidence type="ECO:0000259" key="1">
    <source>
        <dbReference type="Pfam" id="PF24832"/>
    </source>
</evidence>
<organism evidence="2 3">
    <name type="scientific">Trinickia soli</name>
    <dbReference type="NCBI Taxonomy" id="380675"/>
    <lineage>
        <taxon>Bacteria</taxon>
        <taxon>Pseudomonadati</taxon>
        <taxon>Pseudomonadota</taxon>
        <taxon>Betaproteobacteria</taxon>
        <taxon>Burkholderiales</taxon>
        <taxon>Burkholderiaceae</taxon>
        <taxon>Trinickia</taxon>
    </lineage>
</organism>
<accession>A0A2N7WGE2</accession>
<dbReference type="AlphaFoldDB" id="A0A2N7WGE2"/>
<protein>
    <recommendedName>
        <fullName evidence="1">DUF7716 domain-containing protein</fullName>
    </recommendedName>
</protein>
<feature type="domain" description="DUF7716" evidence="1">
    <location>
        <begin position="58"/>
        <end position="119"/>
    </location>
</feature>
<evidence type="ECO:0000313" key="3">
    <source>
        <dbReference type="Proteomes" id="UP000235347"/>
    </source>
</evidence>
<dbReference type="Pfam" id="PF24832">
    <property type="entry name" value="DUF7716"/>
    <property type="match status" value="1"/>
</dbReference>
<dbReference type="Proteomes" id="UP000235347">
    <property type="component" value="Unassembled WGS sequence"/>
</dbReference>
<name>A0A2N7WGE2_9BURK</name>
<reference evidence="2 3" key="1">
    <citation type="submission" date="2018-01" db="EMBL/GenBank/DDBJ databases">
        <title>Whole genome analyses suggest that Burkholderia sensu lato contains two further novel genera in the rhizoxinica-symbiotica group Mycetohabitans gen. nov., and Trinickia gen. nov.: implications for the evolution of diazotrophy and nodulation in the Burkholderiaceae.</title>
        <authorList>
            <person name="Estrada-de los Santos P."/>
            <person name="Palmer M."/>
            <person name="Chavez-Ramirez B."/>
            <person name="Beukes C."/>
            <person name="Steenkamp E.T."/>
            <person name="Hirsch A.M."/>
            <person name="Manyaka P."/>
            <person name="Maluk M."/>
            <person name="Lafos M."/>
            <person name="Crook M."/>
            <person name="Gross E."/>
            <person name="Simon M.F."/>
            <person name="Bueno dos Reis Junior F."/>
            <person name="Poole P.S."/>
            <person name="Venter S.N."/>
            <person name="James E.K."/>
        </authorList>
    </citation>
    <scope>NUCLEOTIDE SEQUENCE [LARGE SCALE GENOMIC DNA]</scope>
    <source>
        <strain evidence="2 3">GP25-8</strain>
    </source>
</reference>
<dbReference type="InterPro" id="IPR056133">
    <property type="entry name" value="DUF7716"/>
</dbReference>
<comment type="caution">
    <text evidence="2">The sequence shown here is derived from an EMBL/GenBank/DDBJ whole genome shotgun (WGS) entry which is preliminary data.</text>
</comment>